<feature type="domain" description="PDZ" evidence="12">
    <location>
        <begin position="112"/>
        <end position="151"/>
    </location>
</feature>
<keyword evidence="7 11" id="KW-0862">Zinc</keyword>
<comment type="subcellular location">
    <subcellularLocation>
        <location evidence="2">Membrane</location>
        <topology evidence="2">Multi-pass membrane protein</topology>
    </subcellularLocation>
</comment>
<dbReference type="CDD" id="cd06163">
    <property type="entry name" value="S2P-M50_PDZ_RseP-like"/>
    <property type="match status" value="1"/>
</dbReference>
<keyword evidence="14" id="KW-1185">Reference proteome</keyword>
<comment type="similarity">
    <text evidence="3 11">Belongs to the peptidase M50B family.</text>
</comment>
<keyword evidence="4 13" id="KW-0645">Protease</keyword>
<accession>A0ABS4E7E8</accession>
<organism evidence="13 14">
    <name type="scientific">Metaclostridioides mangenotii</name>
    <dbReference type="NCBI Taxonomy" id="1540"/>
    <lineage>
        <taxon>Bacteria</taxon>
        <taxon>Bacillati</taxon>
        <taxon>Bacillota</taxon>
        <taxon>Clostridia</taxon>
        <taxon>Peptostreptococcales</taxon>
        <taxon>Peptostreptococcaceae</taxon>
        <taxon>Metaclostridioides</taxon>
    </lineage>
</organism>
<gene>
    <name evidence="13" type="ORF">J2Z43_000270</name>
</gene>
<keyword evidence="9 11" id="KW-0482">Metalloprotease</keyword>
<dbReference type="InterPro" id="IPR008915">
    <property type="entry name" value="Peptidase_M50"/>
</dbReference>
<keyword evidence="10" id="KW-0472">Membrane</keyword>
<dbReference type="PANTHER" id="PTHR42837">
    <property type="entry name" value="REGULATOR OF SIGMA-E PROTEASE RSEP"/>
    <property type="match status" value="1"/>
</dbReference>
<evidence type="ECO:0000313" key="13">
    <source>
        <dbReference type="EMBL" id="MBP1853880.1"/>
    </source>
</evidence>
<dbReference type="PANTHER" id="PTHR42837:SF2">
    <property type="entry name" value="MEMBRANE METALLOPROTEASE ARASP2, CHLOROPLASTIC-RELATED"/>
    <property type="match status" value="1"/>
</dbReference>
<evidence type="ECO:0000256" key="11">
    <source>
        <dbReference type="RuleBase" id="RU362031"/>
    </source>
</evidence>
<dbReference type="Pfam" id="PF02163">
    <property type="entry name" value="Peptidase_M50"/>
    <property type="match status" value="1"/>
</dbReference>
<evidence type="ECO:0000256" key="1">
    <source>
        <dbReference type="ARBA" id="ARBA00001947"/>
    </source>
</evidence>
<dbReference type="InterPro" id="IPR001478">
    <property type="entry name" value="PDZ"/>
</dbReference>
<dbReference type="CDD" id="cd23081">
    <property type="entry name" value="cpPDZ_EcRseP-like"/>
    <property type="match status" value="1"/>
</dbReference>
<evidence type="ECO:0000256" key="2">
    <source>
        <dbReference type="ARBA" id="ARBA00004141"/>
    </source>
</evidence>
<evidence type="ECO:0000256" key="6">
    <source>
        <dbReference type="ARBA" id="ARBA00022801"/>
    </source>
</evidence>
<comment type="cofactor">
    <cofactor evidence="1 11">
        <name>Zn(2+)</name>
        <dbReference type="ChEBI" id="CHEBI:29105"/>
    </cofactor>
</comment>
<name>A0ABS4E7E8_9FIRM</name>
<evidence type="ECO:0000256" key="10">
    <source>
        <dbReference type="ARBA" id="ARBA00023136"/>
    </source>
</evidence>
<comment type="caution">
    <text evidence="13">The sequence shown here is derived from an EMBL/GenBank/DDBJ whole genome shotgun (WGS) entry which is preliminary data.</text>
</comment>
<dbReference type="Pfam" id="PF17820">
    <property type="entry name" value="PDZ_6"/>
    <property type="match status" value="1"/>
</dbReference>
<dbReference type="Proteomes" id="UP000767291">
    <property type="component" value="Unassembled WGS sequence"/>
</dbReference>
<dbReference type="SUPFAM" id="SSF50156">
    <property type="entry name" value="PDZ domain-like"/>
    <property type="match status" value="1"/>
</dbReference>
<evidence type="ECO:0000313" key="14">
    <source>
        <dbReference type="Proteomes" id="UP000767291"/>
    </source>
</evidence>
<evidence type="ECO:0000256" key="4">
    <source>
        <dbReference type="ARBA" id="ARBA00022670"/>
    </source>
</evidence>
<evidence type="ECO:0000256" key="9">
    <source>
        <dbReference type="ARBA" id="ARBA00023049"/>
    </source>
</evidence>
<evidence type="ECO:0000259" key="12">
    <source>
        <dbReference type="PROSITE" id="PS50106"/>
    </source>
</evidence>
<dbReference type="Gene3D" id="2.30.42.10">
    <property type="match status" value="1"/>
</dbReference>
<dbReference type="InterPro" id="IPR004387">
    <property type="entry name" value="Pept_M50_Zn"/>
</dbReference>
<proteinExistence type="inferred from homology"/>
<dbReference type="SMART" id="SM00228">
    <property type="entry name" value="PDZ"/>
    <property type="match status" value="1"/>
</dbReference>
<sequence>MTIIVALILFSIIIFIHELGHFLFAKLSGVKVHEFAIGMGPKVFSIKRGTEYSIRLLPLGGFVSMEGEDESSNDPDSFGNKSLPARLSTILAGPIFNLILAVIVLIPVFMSLGVPSKEAIVGELTKSGPAQMVGIETGDKILKINGKNVTSWEQTVKTVHGSGGKDLNVELERNGKTKEVTVTPEKKQGTYLIGMSPKMEKSIFGSITYSFETTVSMTKQMFAFLGQMITGTVPGGFSNSVAGPVGVIGMVSDAAKTGVINLLYLGSVISLNLGILNLLPIPALDGWRILMLIIEGIRGGKKFDPNKEGFVNLVGFGALMLFMIFITYKDVLRLFQ</sequence>
<keyword evidence="11" id="KW-0479">Metal-binding</keyword>
<keyword evidence="6 11" id="KW-0378">Hydrolase</keyword>
<dbReference type="EC" id="3.4.24.-" evidence="11"/>
<keyword evidence="5" id="KW-0812">Transmembrane</keyword>
<dbReference type="InterPro" id="IPR036034">
    <property type="entry name" value="PDZ_sf"/>
</dbReference>
<dbReference type="PROSITE" id="PS50106">
    <property type="entry name" value="PDZ"/>
    <property type="match status" value="1"/>
</dbReference>
<dbReference type="RefSeq" id="WP_027702206.1">
    <property type="nucleotide sequence ID" value="NZ_BAAACS010000017.1"/>
</dbReference>
<dbReference type="GO" id="GO:0008233">
    <property type="term" value="F:peptidase activity"/>
    <property type="evidence" value="ECO:0007669"/>
    <property type="project" value="UniProtKB-KW"/>
</dbReference>
<evidence type="ECO:0000256" key="3">
    <source>
        <dbReference type="ARBA" id="ARBA00007931"/>
    </source>
</evidence>
<dbReference type="NCBIfam" id="TIGR00054">
    <property type="entry name" value="RIP metalloprotease RseP"/>
    <property type="match status" value="1"/>
</dbReference>
<evidence type="ECO:0000256" key="7">
    <source>
        <dbReference type="ARBA" id="ARBA00022833"/>
    </source>
</evidence>
<reference evidence="13 14" key="1">
    <citation type="submission" date="2021-03" db="EMBL/GenBank/DDBJ databases">
        <title>Genomic Encyclopedia of Type Strains, Phase IV (KMG-IV): sequencing the most valuable type-strain genomes for metagenomic binning, comparative biology and taxonomic classification.</title>
        <authorList>
            <person name="Goeker M."/>
        </authorList>
    </citation>
    <scope>NUCLEOTIDE SEQUENCE [LARGE SCALE GENOMIC DNA]</scope>
    <source>
        <strain evidence="13 14">DSM 1289</strain>
    </source>
</reference>
<dbReference type="GO" id="GO:0006508">
    <property type="term" value="P:proteolysis"/>
    <property type="evidence" value="ECO:0007669"/>
    <property type="project" value="UniProtKB-KW"/>
</dbReference>
<dbReference type="InterPro" id="IPR041489">
    <property type="entry name" value="PDZ_6"/>
</dbReference>
<protein>
    <recommendedName>
        <fullName evidence="11">Zinc metalloprotease</fullName>
        <ecNumber evidence="11">3.4.24.-</ecNumber>
    </recommendedName>
</protein>
<keyword evidence="8" id="KW-1133">Transmembrane helix</keyword>
<dbReference type="EMBL" id="JAGGJX010000001">
    <property type="protein sequence ID" value="MBP1853880.1"/>
    <property type="molecule type" value="Genomic_DNA"/>
</dbReference>
<evidence type="ECO:0000256" key="5">
    <source>
        <dbReference type="ARBA" id="ARBA00022692"/>
    </source>
</evidence>
<evidence type="ECO:0000256" key="8">
    <source>
        <dbReference type="ARBA" id="ARBA00022989"/>
    </source>
</evidence>